<dbReference type="RefSeq" id="WP_183468991.1">
    <property type="nucleotide sequence ID" value="NZ_CP139691.1"/>
</dbReference>
<keyword evidence="3" id="KW-1003">Cell membrane</keyword>
<keyword evidence="4 8" id="KW-0812">Transmembrane</keyword>
<organism evidence="10 11">
    <name type="scientific">Limimaricola variabilis</name>
    <dbReference type="NCBI Taxonomy" id="1492771"/>
    <lineage>
        <taxon>Bacteria</taxon>
        <taxon>Pseudomonadati</taxon>
        <taxon>Pseudomonadota</taxon>
        <taxon>Alphaproteobacteria</taxon>
        <taxon>Rhodobacterales</taxon>
        <taxon>Paracoccaceae</taxon>
        <taxon>Limimaricola</taxon>
    </lineage>
</organism>
<keyword evidence="5 9" id="KW-1133">Transmembrane helix</keyword>
<dbReference type="Gene3D" id="1.10.3730.20">
    <property type="match status" value="1"/>
</dbReference>
<protein>
    <submittedName>
        <fullName evidence="10">Small multidrug resistance pump</fullName>
    </submittedName>
</protein>
<evidence type="ECO:0000256" key="2">
    <source>
        <dbReference type="ARBA" id="ARBA00022448"/>
    </source>
</evidence>
<dbReference type="InterPro" id="IPR045324">
    <property type="entry name" value="Small_multidrug_res"/>
</dbReference>
<dbReference type="Pfam" id="PF00893">
    <property type="entry name" value="Multi_Drug_Res"/>
    <property type="match status" value="1"/>
</dbReference>
<reference evidence="10 11" key="1">
    <citation type="submission" date="2020-08" db="EMBL/GenBank/DDBJ databases">
        <title>Genomic Encyclopedia of Type Strains, Phase III (KMG-III): the genomes of soil and plant-associated and newly described type strains.</title>
        <authorList>
            <person name="Whitman W."/>
        </authorList>
    </citation>
    <scope>NUCLEOTIDE SEQUENCE [LARGE SCALE GENOMIC DNA]</scope>
    <source>
        <strain evidence="10 11">CECT 8572</strain>
    </source>
</reference>
<evidence type="ECO:0000256" key="6">
    <source>
        <dbReference type="ARBA" id="ARBA00023136"/>
    </source>
</evidence>
<dbReference type="EMBL" id="JACIBX010000001">
    <property type="protein sequence ID" value="MBB3710636.1"/>
    <property type="molecule type" value="Genomic_DNA"/>
</dbReference>
<evidence type="ECO:0000256" key="4">
    <source>
        <dbReference type="ARBA" id="ARBA00022692"/>
    </source>
</evidence>
<feature type="transmembrane region" description="Helical" evidence="9">
    <location>
        <begin position="57"/>
        <end position="78"/>
    </location>
</feature>
<keyword evidence="6 9" id="KW-0472">Membrane</keyword>
<evidence type="ECO:0000256" key="8">
    <source>
        <dbReference type="RuleBase" id="RU003942"/>
    </source>
</evidence>
<dbReference type="InterPro" id="IPR037185">
    <property type="entry name" value="EmrE-like"/>
</dbReference>
<evidence type="ECO:0000313" key="11">
    <source>
        <dbReference type="Proteomes" id="UP000576152"/>
    </source>
</evidence>
<evidence type="ECO:0000256" key="9">
    <source>
        <dbReference type="SAM" id="Phobius"/>
    </source>
</evidence>
<sequence>MPWVILMVAIFAETIGTTALHASRQFTRPGPSIIAVLGYCLSFYLLSQALRAIPVGVAYAVWAGLGIVLIAAIGWSLFGQKLDAPAVLGMGLILAGILVINLFSGTSPHDVPSDPAASAHDRHDAALRREG</sequence>
<comment type="subcellular location">
    <subcellularLocation>
        <location evidence="1 8">Cell membrane</location>
        <topology evidence="1 8">Multi-pass membrane protein</topology>
    </subcellularLocation>
</comment>
<feature type="transmembrane region" description="Helical" evidence="9">
    <location>
        <begin position="84"/>
        <end position="103"/>
    </location>
</feature>
<feature type="transmembrane region" description="Helical" evidence="9">
    <location>
        <begin position="32"/>
        <end position="50"/>
    </location>
</feature>
<comment type="similarity">
    <text evidence="7 8">Belongs to the drug/metabolite transporter (DMT) superfamily. Small multidrug resistance (SMR) (TC 2.A.7.1) family.</text>
</comment>
<keyword evidence="2" id="KW-0813">Transport</keyword>
<evidence type="ECO:0000256" key="7">
    <source>
        <dbReference type="ARBA" id="ARBA00038032"/>
    </source>
</evidence>
<dbReference type="Proteomes" id="UP000576152">
    <property type="component" value="Unassembled WGS sequence"/>
</dbReference>
<evidence type="ECO:0000256" key="1">
    <source>
        <dbReference type="ARBA" id="ARBA00004651"/>
    </source>
</evidence>
<accession>A0ABR6HJM8</accession>
<dbReference type="InterPro" id="IPR000390">
    <property type="entry name" value="Small_drug/metabolite_transptr"/>
</dbReference>
<proteinExistence type="inferred from homology"/>
<dbReference type="PANTHER" id="PTHR30561">
    <property type="entry name" value="SMR FAMILY PROTON-DEPENDENT DRUG EFFLUX TRANSPORTER SUGE"/>
    <property type="match status" value="1"/>
</dbReference>
<name>A0ABR6HJM8_9RHOB</name>
<comment type="caution">
    <text evidence="10">The sequence shown here is derived from an EMBL/GenBank/DDBJ whole genome shotgun (WGS) entry which is preliminary data.</text>
</comment>
<gene>
    <name evidence="10" type="ORF">FHS00_000189</name>
</gene>
<dbReference type="PANTHER" id="PTHR30561:SF1">
    <property type="entry name" value="MULTIDRUG TRANSPORTER EMRE"/>
    <property type="match status" value="1"/>
</dbReference>
<evidence type="ECO:0000313" key="10">
    <source>
        <dbReference type="EMBL" id="MBB3710636.1"/>
    </source>
</evidence>
<evidence type="ECO:0000256" key="3">
    <source>
        <dbReference type="ARBA" id="ARBA00022475"/>
    </source>
</evidence>
<dbReference type="SUPFAM" id="SSF103481">
    <property type="entry name" value="Multidrug resistance efflux transporter EmrE"/>
    <property type="match status" value="1"/>
</dbReference>
<evidence type="ECO:0000256" key="5">
    <source>
        <dbReference type="ARBA" id="ARBA00022989"/>
    </source>
</evidence>
<keyword evidence="11" id="KW-1185">Reference proteome</keyword>